<dbReference type="PROSITE" id="PS51257">
    <property type="entry name" value="PROKAR_LIPOPROTEIN"/>
    <property type="match status" value="1"/>
</dbReference>
<evidence type="ECO:0000313" key="3">
    <source>
        <dbReference type="Proteomes" id="UP001254832"/>
    </source>
</evidence>
<evidence type="ECO:0008006" key="4">
    <source>
        <dbReference type="Google" id="ProtNLM"/>
    </source>
</evidence>
<accession>A0AAP5H3T6</accession>
<name>A0AAP5H3T6_PAEAM</name>
<protein>
    <recommendedName>
        <fullName evidence="4">DUF4367 domain-containing protein</fullName>
    </recommendedName>
</protein>
<sequence length="167" mass="18421">MKAISKLLLLCIIPILLSSCLHNGESPPLTSDSDLKPPVEIPIEEAEAKIPFDIKEPSVPFQTTEKSIRILAANDPYDAVEITYANTDQGLNLIMMITNSKVKTSPHGKKGLKLANGAQTWDQGNDHISAVYWRNEGLTYSLVAGKNNNLEPLYDYKTLIEIADTIQ</sequence>
<keyword evidence="1" id="KW-0732">Signal</keyword>
<feature type="chain" id="PRO_5042957495" description="DUF4367 domain-containing protein" evidence="1">
    <location>
        <begin position="24"/>
        <end position="167"/>
    </location>
</feature>
<comment type="caution">
    <text evidence="2">The sequence shown here is derived from an EMBL/GenBank/DDBJ whole genome shotgun (WGS) entry which is preliminary data.</text>
</comment>
<dbReference type="EMBL" id="JAVDTR010000004">
    <property type="protein sequence ID" value="MDR6723509.1"/>
    <property type="molecule type" value="Genomic_DNA"/>
</dbReference>
<gene>
    <name evidence="2" type="ORF">J2W91_001961</name>
</gene>
<proteinExistence type="predicted"/>
<dbReference type="Proteomes" id="UP001254832">
    <property type="component" value="Unassembled WGS sequence"/>
</dbReference>
<evidence type="ECO:0000313" key="2">
    <source>
        <dbReference type="EMBL" id="MDR6723509.1"/>
    </source>
</evidence>
<dbReference type="RefSeq" id="WP_310138711.1">
    <property type="nucleotide sequence ID" value="NZ_JAVDTR010000004.1"/>
</dbReference>
<feature type="signal peptide" evidence="1">
    <location>
        <begin position="1"/>
        <end position="23"/>
    </location>
</feature>
<reference evidence="2" key="1">
    <citation type="submission" date="2023-07" db="EMBL/GenBank/DDBJ databases">
        <title>Sorghum-associated microbial communities from plants grown in Nebraska, USA.</title>
        <authorList>
            <person name="Schachtman D."/>
        </authorList>
    </citation>
    <scope>NUCLEOTIDE SEQUENCE</scope>
    <source>
        <strain evidence="2">BE80</strain>
    </source>
</reference>
<dbReference type="AlphaFoldDB" id="A0AAP5H3T6"/>
<organism evidence="2 3">
    <name type="scientific">Paenibacillus amylolyticus</name>
    <dbReference type="NCBI Taxonomy" id="1451"/>
    <lineage>
        <taxon>Bacteria</taxon>
        <taxon>Bacillati</taxon>
        <taxon>Bacillota</taxon>
        <taxon>Bacilli</taxon>
        <taxon>Bacillales</taxon>
        <taxon>Paenibacillaceae</taxon>
        <taxon>Paenibacillus</taxon>
    </lineage>
</organism>
<evidence type="ECO:0000256" key="1">
    <source>
        <dbReference type="SAM" id="SignalP"/>
    </source>
</evidence>